<proteinExistence type="inferred from homology"/>
<keyword evidence="3" id="KW-0227">DNA damage</keyword>
<evidence type="ECO:0000256" key="6">
    <source>
        <dbReference type="ARBA" id="ARBA00029466"/>
    </source>
</evidence>
<dbReference type="GO" id="GO:0016787">
    <property type="term" value="F:hydrolase activity"/>
    <property type="evidence" value="ECO:0007669"/>
    <property type="project" value="UniProtKB-KW"/>
</dbReference>
<dbReference type="GO" id="GO:0004519">
    <property type="term" value="F:endonuclease activity"/>
    <property type="evidence" value="ECO:0007669"/>
    <property type="project" value="UniProtKB-KW"/>
</dbReference>
<accession>A0A5P2AWV6</accession>
<dbReference type="NCBIfam" id="TIGR00632">
    <property type="entry name" value="vsr"/>
    <property type="match status" value="1"/>
</dbReference>
<evidence type="ECO:0000313" key="9">
    <source>
        <dbReference type="Proteomes" id="UP000324106"/>
    </source>
</evidence>
<keyword evidence="1" id="KW-0540">Nuclease</keyword>
<dbReference type="EMBL" id="CP029194">
    <property type="protein sequence ID" value="QES22008.1"/>
    <property type="molecule type" value="Genomic_DNA"/>
</dbReference>
<comment type="similarity">
    <text evidence="6">Belongs to the Vsr family.</text>
</comment>
<evidence type="ECO:0000256" key="5">
    <source>
        <dbReference type="ARBA" id="ARBA00023204"/>
    </source>
</evidence>
<keyword evidence="5" id="KW-0234">DNA repair</keyword>
<dbReference type="GO" id="GO:0006298">
    <property type="term" value="P:mismatch repair"/>
    <property type="evidence" value="ECO:0007669"/>
    <property type="project" value="InterPro"/>
</dbReference>
<keyword evidence="4" id="KW-0378">Hydrolase</keyword>
<evidence type="ECO:0000256" key="4">
    <source>
        <dbReference type="ARBA" id="ARBA00022801"/>
    </source>
</evidence>
<dbReference type="Pfam" id="PF03852">
    <property type="entry name" value="Vsr"/>
    <property type="match status" value="1"/>
</dbReference>
<feature type="region of interest" description="Disordered" evidence="7">
    <location>
        <begin position="1"/>
        <end position="51"/>
    </location>
</feature>
<evidence type="ECO:0000313" key="8">
    <source>
        <dbReference type="EMBL" id="QES22008.1"/>
    </source>
</evidence>
<evidence type="ECO:0000256" key="3">
    <source>
        <dbReference type="ARBA" id="ARBA00022763"/>
    </source>
</evidence>
<evidence type="ECO:0000256" key="2">
    <source>
        <dbReference type="ARBA" id="ARBA00022759"/>
    </source>
</evidence>
<dbReference type="SUPFAM" id="SSF52980">
    <property type="entry name" value="Restriction endonuclease-like"/>
    <property type="match status" value="1"/>
</dbReference>
<dbReference type="REBASE" id="375098">
    <property type="entry name" value="V.Sve15068ORF25250P"/>
</dbReference>
<sequence>MDRPERRGRSRTAPTTHPRRESLKELHSVSEYDDWSPPEGSWASSAERRRNMQAIRSRDTKPEQLVRRLLHAQGLRYRVAARPLADLRRTADIVFRPVKVAVFIDGCYWHGCPEHYVPPKTNPGYWSDKVARNMARDRDTDQRLQEAGWTVLRFWEHEPSAECAVRIAAEVEERRARARSTGTGTT</sequence>
<reference evidence="8 9" key="1">
    <citation type="submission" date="2018-05" db="EMBL/GenBank/DDBJ databases">
        <title>Streptomyces venezuelae.</title>
        <authorList>
            <person name="Kim W."/>
            <person name="Lee N."/>
            <person name="Cho B.-K."/>
        </authorList>
    </citation>
    <scope>NUCLEOTIDE SEQUENCE [LARGE SCALE GENOMIC DNA]</scope>
    <source>
        <strain evidence="8 9">ATCC 15068</strain>
    </source>
</reference>
<dbReference type="AlphaFoldDB" id="A0A5P2AWV6"/>
<evidence type="ECO:0000256" key="7">
    <source>
        <dbReference type="SAM" id="MobiDB-lite"/>
    </source>
</evidence>
<evidence type="ECO:0000256" key="1">
    <source>
        <dbReference type="ARBA" id="ARBA00022722"/>
    </source>
</evidence>
<protein>
    <submittedName>
        <fullName evidence="8">Very short patch repair endonuclease</fullName>
    </submittedName>
</protein>
<dbReference type="Gene3D" id="3.40.960.10">
    <property type="entry name" value="VSR Endonuclease"/>
    <property type="match status" value="1"/>
</dbReference>
<dbReference type="InterPro" id="IPR004603">
    <property type="entry name" value="DNA_mismatch_endonuc_vsr"/>
</dbReference>
<dbReference type="Proteomes" id="UP000324106">
    <property type="component" value="Chromosome"/>
</dbReference>
<keyword evidence="2 8" id="KW-0255">Endonuclease</keyword>
<dbReference type="OrthoDB" id="9801520at2"/>
<dbReference type="InterPro" id="IPR011335">
    <property type="entry name" value="Restrct_endonuc-II-like"/>
</dbReference>
<feature type="compositionally biased region" description="Basic and acidic residues" evidence="7">
    <location>
        <begin position="18"/>
        <end position="30"/>
    </location>
</feature>
<name>A0A5P2AWV6_STRVZ</name>
<dbReference type="CDD" id="cd00221">
    <property type="entry name" value="Vsr"/>
    <property type="match status" value="1"/>
</dbReference>
<organism evidence="8 9">
    <name type="scientific">Streptomyces venezuelae</name>
    <dbReference type="NCBI Taxonomy" id="54571"/>
    <lineage>
        <taxon>Bacteria</taxon>
        <taxon>Bacillati</taxon>
        <taxon>Actinomycetota</taxon>
        <taxon>Actinomycetes</taxon>
        <taxon>Kitasatosporales</taxon>
        <taxon>Streptomycetaceae</taxon>
        <taxon>Streptomyces</taxon>
    </lineage>
</organism>
<gene>
    <name evidence="8" type="ORF">DEJ46_25255</name>
</gene>